<sequence length="16" mass="1695">MSSTKGYSLLSSDSCE</sequence>
<proteinExistence type="predicted"/>
<accession>A0A0A9I2G1</accession>
<organism evidence="1">
    <name type="scientific">Arundo donax</name>
    <name type="common">Giant reed</name>
    <name type="synonym">Donax arundinaceus</name>
    <dbReference type="NCBI Taxonomy" id="35708"/>
    <lineage>
        <taxon>Eukaryota</taxon>
        <taxon>Viridiplantae</taxon>
        <taxon>Streptophyta</taxon>
        <taxon>Embryophyta</taxon>
        <taxon>Tracheophyta</taxon>
        <taxon>Spermatophyta</taxon>
        <taxon>Magnoliopsida</taxon>
        <taxon>Liliopsida</taxon>
        <taxon>Poales</taxon>
        <taxon>Poaceae</taxon>
        <taxon>PACMAD clade</taxon>
        <taxon>Arundinoideae</taxon>
        <taxon>Arundineae</taxon>
        <taxon>Arundo</taxon>
    </lineage>
</organism>
<reference evidence="1" key="2">
    <citation type="journal article" date="2015" name="Data Brief">
        <title>Shoot transcriptome of the giant reed, Arundo donax.</title>
        <authorList>
            <person name="Barrero R.A."/>
            <person name="Guerrero F.D."/>
            <person name="Moolhuijzen P."/>
            <person name="Goolsby J.A."/>
            <person name="Tidwell J."/>
            <person name="Bellgard S.E."/>
            <person name="Bellgard M.I."/>
        </authorList>
    </citation>
    <scope>NUCLEOTIDE SEQUENCE</scope>
    <source>
        <tissue evidence="1">Shoot tissue taken approximately 20 cm above the soil surface</tissue>
    </source>
</reference>
<name>A0A0A9I2G1_ARUDO</name>
<dbReference type="EMBL" id="GBRH01158533">
    <property type="protein sequence ID" value="JAE39363.1"/>
    <property type="molecule type" value="Transcribed_RNA"/>
</dbReference>
<dbReference type="AlphaFoldDB" id="A0A0A9I2G1"/>
<protein>
    <submittedName>
        <fullName evidence="1">Uncharacterized protein</fullName>
    </submittedName>
</protein>
<reference evidence="1" key="1">
    <citation type="submission" date="2014-09" db="EMBL/GenBank/DDBJ databases">
        <authorList>
            <person name="Magalhaes I.L.F."/>
            <person name="Oliveira U."/>
            <person name="Santos F.R."/>
            <person name="Vidigal T.H.D.A."/>
            <person name="Brescovit A.D."/>
            <person name="Santos A.J."/>
        </authorList>
    </citation>
    <scope>NUCLEOTIDE SEQUENCE</scope>
    <source>
        <tissue evidence="1">Shoot tissue taken approximately 20 cm above the soil surface</tissue>
    </source>
</reference>
<evidence type="ECO:0000313" key="1">
    <source>
        <dbReference type="EMBL" id="JAE39363.1"/>
    </source>
</evidence>